<dbReference type="AlphaFoldDB" id="A0A1N7HLC5"/>
<dbReference type="Pfam" id="PF00460">
    <property type="entry name" value="Flg_bb_rod"/>
    <property type="match status" value="1"/>
</dbReference>
<evidence type="ECO:0000256" key="4">
    <source>
        <dbReference type="ARBA" id="ARBA00016244"/>
    </source>
</evidence>
<feature type="signal peptide" evidence="7">
    <location>
        <begin position="1"/>
        <end position="20"/>
    </location>
</feature>
<evidence type="ECO:0000259" key="9">
    <source>
        <dbReference type="Pfam" id="PF06429"/>
    </source>
</evidence>
<dbReference type="GO" id="GO:0009425">
    <property type="term" value="C:bacterial-type flagellum basal body"/>
    <property type="evidence" value="ECO:0007669"/>
    <property type="project" value="UniProtKB-SubCell"/>
</dbReference>
<sequence length="485" mass="50567">MSITSALSSALSGLAANSRAAGVVSANLANIQTEGYGRREIALSQDAVATGGGVRVSGIIRHVDSAVLSDRRAADSDLAQSQTRANFLKGVQASIGTPDSNGSLSSLMSALEASLVTAASRPEATDRLQQVSLRAAEVTGAFNDISDSIQNQRMRAEEQIEASVRGLNSDLEQVHRINIQIQIAQRKGADTSGLLDHRQVVVDRVAELIPIREVARDDGAIALMTPGGTLLVDSGSARLEFTRTNVIAPHMTLEGGLLSGLRINGEQVAPAGMRSPIEGGRLSAMFDVRDTLAVDAQRQIDALARDVIERFQDPAWDTTVGAADPGLFTDQGGRFDVASETGIAGRMALNLAVDPTKGGDPQKLRDGLGAVALGPVGNAARLHGLADAFAARSSMASGDLGGAAGSASQHIASMVSQLSQTVLAEDRVSSFAAVRQSGLAEALAQDGVNSDDETARLLLIEQAYAANARMIQTLDEMMDTLLRIG</sequence>
<dbReference type="GO" id="GO:0005198">
    <property type="term" value="F:structural molecule activity"/>
    <property type="evidence" value="ECO:0007669"/>
    <property type="project" value="InterPro"/>
</dbReference>
<accession>A0A1N7HLC5</accession>
<dbReference type="PANTHER" id="PTHR30033">
    <property type="entry name" value="FLAGELLAR HOOK-ASSOCIATED PROTEIN 1"/>
    <property type="match status" value="1"/>
</dbReference>
<keyword evidence="7" id="KW-0732">Signal</keyword>
<name>A0A1N7HLC5_9RHOB</name>
<dbReference type="InterPro" id="IPR002371">
    <property type="entry name" value="FlgK"/>
</dbReference>
<dbReference type="Proteomes" id="UP000186019">
    <property type="component" value="Unassembled WGS sequence"/>
</dbReference>
<keyword evidence="12" id="KW-1185">Reference proteome</keyword>
<feature type="domain" description="Flagellar hook-associated protein FlgK helical" evidence="10">
    <location>
        <begin position="99"/>
        <end position="311"/>
    </location>
</feature>
<gene>
    <name evidence="11" type="ORF">SAMN05421666_3326</name>
</gene>
<evidence type="ECO:0000259" key="10">
    <source>
        <dbReference type="Pfam" id="PF22638"/>
    </source>
</evidence>
<keyword evidence="11" id="KW-0282">Flagellum</keyword>
<dbReference type="GO" id="GO:0009424">
    <property type="term" value="C:bacterial-type flagellum hook"/>
    <property type="evidence" value="ECO:0007669"/>
    <property type="project" value="InterPro"/>
</dbReference>
<keyword evidence="11" id="KW-0969">Cilium</keyword>
<reference evidence="11 12" key="1">
    <citation type="submission" date="2017-01" db="EMBL/GenBank/DDBJ databases">
        <authorList>
            <person name="Mah S.A."/>
            <person name="Swanson W.J."/>
            <person name="Moy G.W."/>
            <person name="Vacquier V.D."/>
        </authorList>
    </citation>
    <scope>NUCLEOTIDE SEQUENCE [LARGE SCALE GENOMIC DNA]</scope>
    <source>
        <strain evidence="11 12">DSM 29590</strain>
    </source>
</reference>
<dbReference type="PANTHER" id="PTHR30033:SF1">
    <property type="entry name" value="FLAGELLAR HOOK-ASSOCIATED PROTEIN 1"/>
    <property type="match status" value="1"/>
</dbReference>
<evidence type="ECO:0000313" key="12">
    <source>
        <dbReference type="Proteomes" id="UP000186019"/>
    </source>
</evidence>
<feature type="domain" description="Flagellar basal-body/hook protein C-terminal" evidence="9">
    <location>
        <begin position="443"/>
        <end position="484"/>
    </location>
</feature>
<dbReference type="NCBIfam" id="TIGR02492">
    <property type="entry name" value="flgK_ends"/>
    <property type="match status" value="1"/>
</dbReference>
<dbReference type="STRING" id="573024.SAMN05216208_3302"/>
<evidence type="ECO:0000313" key="11">
    <source>
        <dbReference type="EMBL" id="SIS25613.1"/>
    </source>
</evidence>
<evidence type="ECO:0000256" key="1">
    <source>
        <dbReference type="ARBA" id="ARBA00004117"/>
    </source>
</evidence>
<keyword evidence="11" id="KW-0966">Cell projection</keyword>
<dbReference type="Pfam" id="PF06429">
    <property type="entry name" value="Flg_bbr_C"/>
    <property type="match status" value="1"/>
</dbReference>
<evidence type="ECO:0000256" key="2">
    <source>
        <dbReference type="ARBA" id="ARBA00004613"/>
    </source>
</evidence>
<keyword evidence="5" id="KW-0964">Secreted</keyword>
<dbReference type="GO" id="GO:0005576">
    <property type="term" value="C:extracellular region"/>
    <property type="evidence" value="ECO:0007669"/>
    <property type="project" value="UniProtKB-SubCell"/>
</dbReference>
<evidence type="ECO:0000259" key="8">
    <source>
        <dbReference type="Pfam" id="PF00460"/>
    </source>
</evidence>
<organism evidence="11 12">
    <name type="scientific">Roseovarius nanhaiticus</name>
    <dbReference type="NCBI Taxonomy" id="573024"/>
    <lineage>
        <taxon>Bacteria</taxon>
        <taxon>Pseudomonadati</taxon>
        <taxon>Pseudomonadota</taxon>
        <taxon>Alphaproteobacteria</taxon>
        <taxon>Rhodobacterales</taxon>
        <taxon>Roseobacteraceae</taxon>
        <taxon>Roseovarius</taxon>
    </lineage>
</organism>
<comment type="subcellular location">
    <subcellularLocation>
        <location evidence="1">Bacterial flagellum basal body</location>
    </subcellularLocation>
    <subcellularLocation>
        <location evidence="2">Secreted</location>
    </subcellularLocation>
</comment>
<feature type="domain" description="Flagellar basal body rod protein N-terminal" evidence="8">
    <location>
        <begin position="9"/>
        <end position="36"/>
    </location>
</feature>
<dbReference type="SUPFAM" id="SSF64518">
    <property type="entry name" value="Phase 1 flagellin"/>
    <property type="match status" value="1"/>
</dbReference>
<feature type="chain" id="PRO_5009942598" description="Flagellar hook-associated protein 1" evidence="7">
    <location>
        <begin position="21"/>
        <end position="485"/>
    </location>
</feature>
<dbReference type="OrthoDB" id="7181295at2"/>
<evidence type="ECO:0000256" key="6">
    <source>
        <dbReference type="ARBA" id="ARBA00023143"/>
    </source>
</evidence>
<evidence type="ECO:0000256" key="7">
    <source>
        <dbReference type="SAM" id="SignalP"/>
    </source>
</evidence>
<dbReference type="InterPro" id="IPR053927">
    <property type="entry name" value="FlgK_helical"/>
</dbReference>
<evidence type="ECO:0000256" key="3">
    <source>
        <dbReference type="ARBA" id="ARBA00009677"/>
    </source>
</evidence>
<evidence type="ECO:0000256" key="5">
    <source>
        <dbReference type="ARBA" id="ARBA00022525"/>
    </source>
</evidence>
<proteinExistence type="inferred from homology"/>
<dbReference type="EMBL" id="FTNV01000004">
    <property type="protein sequence ID" value="SIS25613.1"/>
    <property type="molecule type" value="Genomic_DNA"/>
</dbReference>
<dbReference type="InterPro" id="IPR001444">
    <property type="entry name" value="Flag_bb_rod_N"/>
</dbReference>
<dbReference type="RefSeq" id="WP_076535434.1">
    <property type="nucleotide sequence ID" value="NZ_FOAC01000004.1"/>
</dbReference>
<protein>
    <recommendedName>
        <fullName evidence="4">Flagellar hook-associated protein 1</fullName>
    </recommendedName>
</protein>
<keyword evidence="6" id="KW-0975">Bacterial flagellum</keyword>
<dbReference type="InterPro" id="IPR010930">
    <property type="entry name" value="Flg_bb/hook_C_dom"/>
</dbReference>
<comment type="similarity">
    <text evidence="3">Belongs to the flagella basal body rod proteins family.</text>
</comment>
<dbReference type="Pfam" id="PF22638">
    <property type="entry name" value="FlgK_D1"/>
    <property type="match status" value="1"/>
</dbReference>
<dbReference type="GO" id="GO:0044780">
    <property type="term" value="P:bacterial-type flagellum assembly"/>
    <property type="evidence" value="ECO:0007669"/>
    <property type="project" value="InterPro"/>
</dbReference>